<evidence type="ECO:0008006" key="4">
    <source>
        <dbReference type="Google" id="ProtNLM"/>
    </source>
</evidence>
<feature type="signal peptide" evidence="1">
    <location>
        <begin position="1"/>
        <end position="28"/>
    </location>
</feature>
<feature type="chain" id="PRO_5046160704" description="Secreted protein" evidence="1">
    <location>
        <begin position="29"/>
        <end position="131"/>
    </location>
</feature>
<evidence type="ECO:0000313" key="3">
    <source>
        <dbReference type="Proteomes" id="UP001482520"/>
    </source>
</evidence>
<keyword evidence="3" id="KW-1185">Reference proteome</keyword>
<protein>
    <recommendedName>
        <fullName evidence="4">Secreted protein</fullName>
    </recommendedName>
</protein>
<comment type="caution">
    <text evidence="2">The sequence shown here is derived from an EMBL/GenBank/DDBJ whole genome shotgun (WGS) entry which is preliminary data.</text>
</comment>
<reference evidence="2 3" key="1">
    <citation type="submission" date="2024-02" db="EMBL/GenBank/DDBJ databases">
        <title>Full genome sequence of Nocardioides kribbensis.</title>
        <authorList>
            <person name="Poletto B.L."/>
            <person name="Silva G."/>
            <person name="Galante D."/>
            <person name="Campos K.R."/>
            <person name="Santos M.B.N."/>
            <person name="Sacchi C.T."/>
        </authorList>
    </citation>
    <scope>NUCLEOTIDE SEQUENCE [LARGE SCALE GENOMIC DNA]</scope>
    <source>
        <strain evidence="2 3">O4R</strain>
    </source>
</reference>
<evidence type="ECO:0000313" key="2">
    <source>
        <dbReference type="EMBL" id="MEQ7846242.1"/>
    </source>
</evidence>
<dbReference type="Proteomes" id="UP001482520">
    <property type="component" value="Unassembled WGS sequence"/>
</dbReference>
<proteinExistence type="predicted"/>
<sequence>MPARISLVVTSLCMVGAAALATAPGAAAGDGETDRGGCRGDSTSSYKLRVSADGNGRLTVVGSVFSEDDDVWEWRMRHNDDFSAKGEVRAKDADRSFRISRSMIDLGGADDIEFRAENTANGVICKGEVIF</sequence>
<keyword evidence="1" id="KW-0732">Signal</keyword>
<dbReference type="EMBL" id="JBEGDP010000002">
    <property type="protein sequence ID" value="MEQ7846242.1"/>
    <property type="molecule type" value="Genomic_DNA"/>
</dbReference>
<dbReference type="RefSeq" id="WP_156697888.1">
    <property type="nucleotide sequence ID" value="NZ_BAAAMM010000007.1"/>
</dbReference>
<gene>
    <name evidence="2" type="ORF">V6R90_03055</name>
</gene>
<evidence type="ECO:0000256" key="1">
    <source>
        <dbReference type="SAM" id="SignalP"/>
    </source>
</evidence>
<name>A0ABV1NUR7_9ACTN</name>
<accession>A0ABV1NUR7</accession>
<organism evidence="2 3">
    <name type="scientific">Nocardioides kribbensis</name>
    <dbReference type="NCBI Taxonomy" id="305517"/>
    <lineage>
        <taxon>Bacteria</taxon>
        <taxon>Bacillati</taxon>
        <taxon>Actinomycetota</taxon>
        <taxon>Actinomycetes</taxon>
        <taxon>Propionibacteriales</taxon>
        <taxon>Nocardioidaceae</taxon>
        <taxon>Nocardioides</taxon>
    </lineage>
</organism>